<evidence type="ECO:0000313" key="1">
    <source>
        <dbReference type="EMBL" id="MDR9896247.1"/>
    </source>
</evidence>
<dbReference type="RefSeq" id="WP_208338917.1">
    <property type="nucleotide sequence ID" value="NZ_CAWQFN010000334.1"/>
</dbReference>
<protein>
    <submittedName>
        <fullName evidence="1">Uncharacterized protein</fullName>
    </submittedName>
</protein>
<proteinExistence type="predicted"/>
<sequence>MKKQSVSINGTVQAYLLQSEGQVEGVLLSDGKQLHLPKHLSAAVQETVKPGDIIEAIAEPGEPSTLGEEFRTLNLTNIRTGKIVSDQPSSPLPKQGEPLSVEGNVAHWLVGHKGELKGFILSDGSYLHVPPVLRKNLTERVKLGDRLSAQGYGTRNELGTSITVETLICNEQLLMEFHAKDAHHYKQTAHHHELAAHYYRKAAKHAESGEQQKTAEYLRIAREHQQQALNHTEEADSRSY</sequence>
<keyword evidence="2" id="KW-1185">Reference proteome</keyword>
<comment type="caution">
    <text evidence="1">The sequence shown here is derived from an EMBL/GenBank/DDBJ whole genome shotgun (WGS) entry which is preliminary data.</text>
</comment>
<gene>
    <name evidence="1" type="ORF">G7B40_016995</name>
</gene>
<reference evidence="2" key="1">
    <citation type="journal article" date="2021" name="Science">
        <title>Hunting the eagle killer: A cyanobacterial neurotoxin causes vacuolar myelinopathy.</title>
        <authorList>
            <person name="Breinlinger S."/>
            <person name="Phillips T.J."/>
            <person name="Haram B.N."/>
            <person name="Mares J."/>
            <person name="Martinez Yerena J.A."/>
            <person name="Hrouzek P."/>
            <person name="Sobotka R."/>
            <person name="Henderson W.M."/>
            <person name="Schmieder P."/>
            <person name="Williams S.M."/>
            <person name="Lauderdale J.D."/>
            <person name="Wilde H.D."/>
            <person name="Gerrin W."/>
            <person name="Kust A."/>
            <person name="Washington J.W."/>
            <person name="Wagner C."/>
            <person name="Geier B."/>
            <person name="Liebeke M."/>
            <person name="Enke H."/>
            <person name="Niedermeyer T.H.J."/>
            <person name="Wilde S.B."/>
        </authorList>
    </citation>
    <scope>NUCLEOTIDE SEQUENCE [LARGE SCALE GENOMIC DNA]</scope>
    <source>
        <strain evidence="2">Thurmond2011</strain>
    </source>
</reference>
<dbReference type="Proteomes" id="UP000667802">
    <property type="component" value="Unassembled WGS sequence"/>
</dbReference>
<name>A0AAP5I9X3_9CYAN</name>
<dbReference type="EMBL" id="JAALHA020000007">
    <property type="protein sequence ID" value="MDR9896247.1"/>
    <property type="molecule type" value="Genomic_DNA"/>
</dbReference>
<organism evidence="1 2">
    <name type="scientific">Aetokthonos hydrillicola Thurmond2011</name>
    <dbReference type="NCBI Taxonomy" id="2712845"/>
    <lineage>
        <taxon>Bacteria</taxon>
        <taxon>Bacillati</taxon>
        <taxon>Cyanobacteriota</taxon>
        <taxon>Cyanophyceae</taxon>
        <taxon>Nostocales</taxon>
        <taxon>Hapalosiphonaceae</taxon>
        <taxon>Aetokthonos</taxon>
    </lineage>
</organism>
<evidence type="ECO:0000313" key="2">
    <source>
        <dbReference type="Proteomes" id="UP000667802"/>
    </source>
</evidence>
<dbReference type="AlphaFoldDB" id="A0AAP5I9X3"/>
<accession>A0AAP5I9X3</accession>